<evidence type="ECO:0000313" key="3">
    <source>
        <dbReference type="Proteomes" id="UP000430345"/>
    </source>
</evidence>
<dbReference type="EMBL" id="WHJC01000362">
    <property type="protein sequence ID" value="MPQ44928.1"/>
    <property type="molecule type" value="Genomic_DNA"/>
</dbReference>
<dbReference type="Proteomes" id="UP000430345">
    <property type="component" value="Unassembled WGS sequence"/>
</dbReference>
<dbReference type="PROSITE" id="PS51257">
    <property type="entry name" value="PROKAR_LIPOPROTEIN"/>
    <property type="match status" value="1"/>
</dbReference>
<name>A0A6I1MR41_9CLOT</name>
<feature type="signal peptide" evidence="1">
    <location>
        <begin position="1"/>
        <end position="22"/>
    </location>
</feature>
<comment type="caution">
    <text evidence="2">The sequence shown here is derived from an EMBL/GenBank/DDBJ whole genome shotgun (WGS) entry which is preliminary data.</text>
</comment>
<keyword evidence="1" id="KW-0732">Signal</keyword>
<evidence type="ECO:0000256" key="1">
    <source>
        <dbReference type="SAM" id="SignalP"/>
    </source>
</evidence>
<organism evidence="2 3">
    <name type="scientific">Clostridium tarantellae</name>
    <dbReference type="NCBI Taxonomy" id="39493"/>
    <lineage>
        <taxon>Bacteria</taxon>
        <taxon>Bacillati</taxon>
        <taxon>Bacillota</taxon>
        <taxon>Clostridia</taxon>
        <taxon>Eubacteriales</taxon>
        <taxon>Clostridiaceae</taxon>
        <taxon>Clostridium</taxon>
    </lineage>
</organism>
<dbReference type="AlphaFoldDB" id="A0A6I1MR41"/>
<evidence type="ECO:0000313" key="2">
    <source>
        <dbReference type="EMBL" id="MPQ44928.1"/>
    </source>
</evidence>
<sequence>MRKKLLVSIIITSLLVSLTGCANNFASNFSNKTSNNPVETYKNDDTKKEINESNGINASNINENKEAIKIKSQSNLHLQKLAEKLGIYKYANHKEASTIPIKVLKDNNNLTFKKDKSSNSFLYTTEKFNENINSGLLILIFPDEEKDGDKTYHTFKISSINLIKNGGTGTIEVGRIYSDGTIKTE</sequence>
<accession>A0A6I1MR41</accession>
<proteinExistence type="predicted"/>
<gene>
    <name evidence="2" type="ORF">GBZ86_14450</name>
</gene>
<reference evidence="2 3" key="1">
    <citation type="submission" date="2019-10" db="EMBL/GenBank/DDBJ databases">
        <title>The Genome Sequence of Clostridium tarantellae Isolated from Fish Brain.</title>
        <authorList>
            <person name="Bano L."/>
            <person name="Kiel M."/>
            <person name="Sales G."/>
            <person name="Doxey A.C."/>
            <person name="Mansfield M.J."/>
            <person name="Schiavone M."/>
            <person name="Rossetto O."/>
            <person name="Pirazzini M."/>
            <person name="Dobrindt U."/>
            <person name="Montecucco C."/>
        </authorList>
    </citation>
    <scope>NUCLEOTIDE SEQUENCE [LARGE SCALE GENOMIC DNA]</scope>
    <source>
        <strain evidence="2 3">DSM 3997</strain>
    </source>
</reference>
<protein>
    <recommendedName>
        <fullName evidence="4">Lipoprotein</fullName>
    </recommendedName>
</protein>
<dbReference type="OrthoDB" id="9812621at2"/>
<dbReference type="RefSeq" id="WP_152891807.1">
    <property type="nucleotide sequence ID" value="NZ_WHJC01000362.1"/>
</dbReference>
<keyword evidence="3" id="KW-1185">Reference proteome</keyword>
<evidence type="ECO:0008006" key="4">
    <source>
        <dbReference type="Google" id="ProtNLM"/>
    </source>
</evidence>
<feature type="chain" id="PRO_5038363671" description="Lipoprotein" evidence="1">
    <location>
        <begin position="23"/>
        <end position="185"/>
    </location>
</feature>